<proteinExistence type="inferred from homology"/>
<keyword evidence="3" id="KW-0731">Sigma factor</keyword>
<comment type="caution">
    <text evidence="6">The sequence shown here is derived from an EMBL/GenBank/DDBJ whole genome shotgun (WGS) entry which is preliminary data.</text>
</comment>
<evidence type="ECO:0000259" key="5">
    <source>
        <dbReference type="Pfam" id="PF07638"/>
    </source>
</evidence>
<dbReference type="EMBL" id="JBBHLI010000001">
    <property type="protein sequence ID" value="MEK9499366.1"/>
    <property type="molecule type" value="Genomic_DNA"/>
</dbReference>
<sequence>MTASNPSSDPSPERVTRLLERLEEGDRQAVDPLFRLVYDDLRRLARAAMARESPGHTLQATALVNEAWLKLAGGRPPAASGRDHFLGIAARAMRQVLVDHARRRKAERRGGDRVRVTLAGAEGPADARDLDELLALDRALDELDAEEPRLRQVVEYRYFAGLTDDEIAGLLGVTRRTVLRDWARARAWLNRALSGEAS</sequence>
<reference evidence="6 7" key="1">
    <citation type="submission" date="2024-02" db="EMBL/GenBank/DDBJ databases">
        <title>A novel Gemmatimonadota bacterium.</title>
        <authorList>
            <person name="Du Z.-J."/>
            <person name="Ye Y.-Q."/>
        </authorList>
    </citation>
    <scope>NUCLEOTIDE SEQUENCE [LARGE SCALE GENOMIC DNA]</scope>
    <source>
        <strain evidence="6 7">DH-20</strain>
    </source>
</reference>
<dbReference type="Proteomes" id="UP001484239">
    <property type="component" value="Unassembled WGS sequence"/>
</dbReference>
<organism evidence="6 7">
    <name type="scientific">Gaopeijia maritima</name>
    <dbReference type="NCBI Taxonomy" id="3119007"/>
    <lineage>
        <taxon>Bacteria</taxon>
        <taxon>Pseudomonadati</taxon>
        <taxon>Gemmatimonadota</taxon>
        <taxon>Longimicrobiia</taxon>
        <taxon>Gaopeijiales</taxon>
        <taxon>Gaopeijiaceae</taxon>
        <taxon>Gaopeijia</taxon>
    </lineage>
</organism>
<dbReference type="RefSeq" id="WP_405276000.1">
    <property type="nucleotide sequence ID" value="NZ_CP144380.1"/>
</dbReference>
<gene>
    <name evidence="6" type="ORF">WI372_00050</name>
</gene>
<evidence type="ECO:0000256" key="2">
    <source>
        <dbReference type="ARBA" id="ARBA00023015"/>
    </source>
</evidence>
<dbReference type="InterPro" id="IPR036388">
    <property type="entry name" value="WH-like_DNA-bd_sf"/>
</dbReference>
<dbReference type="SUPFAM" id="SSF88659">
    <property type="entry name" value="Sigma3 and sigma4 domains of RNA polymerase sigma factors"/>
    <property type="match status" value="1"/>
</dbReference>
<accession>A0ABU9E3N4</accession>
<dbReference type="InterPro" id="IPR013325">
    <property type="entry name" value="RNA_pol_sigma_r2"/>
</dbReference>
<keyword evidence="7" id="KW-1185">Reference proteome</keyword>
<keyword evidence="4" id="KW-0804">Transcription</keyword>
<comment type="similarity">
    <text evidence="1">Belongs to the sigma-70 factor family. ECF subfamily.</text>
</comment>
<dbReference type="InterPro" id="IPR014284">
    <property type="entry name" value="RNA_pol_sigma-70_dom"/>
</dbReference>
<protein>
    <submittedName>
        <fullName evidence="6">ECF-type sigma factor</fullName>
    </submittedName>
</protein>
<dbReference type="NCBIfam" id="TIGR02999">
    <property type="entry name" value="Sig-70_X6"/>
    <property type="match status" value="1"/>
</dbReference>
<evidence type="ECO:0000313" key="7">
    <source>
        <dbReference type="Proteomes" id="UP001484239"/>
    </source>
</evidence>
<evidence type="ECO:0000256" key="3">
    <source>
        <dbReference type="ARBA" id="ARBA00023082"/>
    </source>
</evidence>
<dbReference type="SUPFAM" id="SSF88946">
    <property type="entry name" value="Sigma2 domain of RNA polymerase sigma factors"/>
    <property type="match status" value="1"/>
</dbReference>
<dbReference type="PANTHER" id="PTHR43133">
    <property type="entry name" value="RNA POLYMERASE ECF-TYPE SIGMA FACTO"/>
    <property type="match status" value="1"/>
</dbReference>
<dbReference type="InterPro" id="IPR039425">
    <property type="entry name" value="RNA_pol_sigma-70-like"/>
</dbReference>
<evidence type="ECO:0000313" key="6">
    <source>
        <dbReference type="EMBL" id="MEK9499366.1"/>
    </source>
</evidence>
<dbReference type="InterPro" id="IPR013324">
    <property type="entry name" value="RNA_pol_sigma_r3/r4-like"/>
</dbReference>
<evidence type="ECO:0000256" key="4">
    <source>
        <dbReference type="ARBA" id="ARBA00023163"/>
    </source>
</evidence>
<feature type="domain" description="RNA polymerase sigma-70 ECF-like HTH" evidence="5">
    <location>
        <begin position="13"/>
        <end position="194"/>
    </location>
</feature>
<dbReference type="Gene3D" id="1.10.1740.10">
    <property type="match status" value="1"/>
</dbReference>
<evidence type="ECO:0000256" key="1">
    <source>
        <dbReference type="ARBA" id="ARBA00010641"/>
    </source>
</evidence>
<dbReference type="Pfam" id="PF07638">
    <property type="entry name" value="Sigma70_ECF"/>
    <property type="match status" value="1"/>
</dbReference>
<dbReference type="NCBIfam" id="TIGR02937">
    <property type="entry name" value="sigma70-ECF"/>
    <property type="match status" value="1"/>
</dbReference>
<keyword evidence="2" id="KW-0805">Transcription regulation</keyword>
<dbReference type="InterPro" id="IPR011517">
    <property type="entry name" value="RNA_pol_sigma70_ECF-like"/>
</dbReference>
<dbReference type="Gene3D" id="1.10.10.10">
    <property type="entry name" value="Winged helix-like DNA-binding domain superfamily/Winged helix DNA-binding domain"/>
    <property type="match status" value="1"/>
</dbReference>
<name>A0ABU9E3N4_9BACT</name>
<dbReference type="InterPro" id="IPR053812">
    <property type="entry name" value="HTH_Sigma70_ECF-like"/>
</dbReference>
<dbReference type="PANTHER" id="PTHR43133:SF39">
    <property type="entry name" value="SIMILAR TO RNA POLYMERASE SIGMA-E FACTOR"/>
    <property type="match status" value="1"/>
</dbReference>